<dbReference type="EMBL" id="CP017554">
    <property type="protein sequence ID" value="AOW01168.1"/>
    <property type="molecule type" value="Genomic_DNA"/>
</dbReference>
<dbReference type="OMA" id="MQYETHE"/>
<dbReference type="VEuPathDB" id="FungiDB:YALI1_B04873g"/>
<dbReference type="Proteomes" id="UP000256601">
    <property type="component" value="Unassembled WGS sequence"/>
</dbReference>
<evidence type="ECO:0000313" key="8">
    <source>
        <dbReference type="EMBL" id="AOW01168.1"/>
    </source>
</evidence>
<evidence type="ECO:0000256" key="4">
    <source>
        <dbReference type="ARBA" id="ARBA00037338"/>
    </source>
</evidence>
<dbReference type="SUPFAM" id="SSF50978">
    <property type="entry name" value="WD40 repeat-like"/>
    <property type="match status" value="1"/>
</dbReference>
<feature type="region of interest" description="Disordered" evidence="7">
    <location>
        <begin position="250"/>
        <end position="295"/>
    </location>
</feature>
<dbReference type="AlphaFoldDB" id="A0A1D8N6B7"/>
<name>A0A1D8N6B7_YARLL</name>
<dbReference type="VEuPathDB" id="FungiDB:YALI0_B03388g"/>
<dbReference type="eggNOG" id="KOG0322">
    <property type="taxonomic scope" value="Eukaryota"/>
</dbReference>
<evidence type="ECO:0000256" key="7">
    <source>
        <dbReference type="SAM" id="MobiDB-lite"/>
    </source>
</evidence>
<evidence type="ECO:0000256" key="6">
    <source>
        <dbReference type="ARBA" id="ARBA00040563"/>
    </source>
</evidence>
<evidence type="ECO:0000256" key="5">
    <source>
        <dbReference type="ARBA" id="ARBA00037931"/>
    </source>
</evidence>
<accession>A0A1D8N6B7</accession>
<dbReference type="Proteomes" id="UP000182444">
    <property type="component" value="Chromosome 1B"/>
</dbReference>
<dbReference type="GeneID" id="2907496"/>
<dbReference type="InterPro" id="IPR015943">
    <property type="entry name" value="WD40/YVTN_repeat-like_dom_sf"/>
</dbReference>
<gene>
    <name evidence="9" type="ORF">B0I71DRAFT_163812</name>
    <name evidence="8" type="ORF">YALI1_B04873g</name>
</gene>
<evidence type="ECO:0000256" key="1">
    <source>
        <dbReference type="ARBA" id="ARBA00022574"/>
    </source>
</evidence>
<keyword evidence="3" id="KW-0156">Chromatin regulator</keyword>
<dbReference type="KEGG" id="yli:2907496"/>
<keyword evidence="2" id="KW-0677">Repeat</keyword>
<evidence type="ECO:0000256" key="3">
    <source>
        <dbReference type="ARBA" id="ARBA00022853"/>
    </source>
</evidence>
<dbReference type="SMART" id="SM00320">
    <property type="entry name" value="WD40"/>
    <property type="match status" value="5"/>
</dbReference>
<dbReference type="Gene3D" id="2.130.10.10">
    <property type="entry name" value="YVTN repeat-like/Quinoprotein amine dehydrogenase"/>
    <property type="match status" value="2"/>
</dbReference>
<reference evidence="8 10" key="1">
    <citation type="journal article" date="2016" name="PLoS ONE">
        <title>Sequence Assembly of Yarrowia lipolytica Strain W29/CLIB89 Shows Transposable Element Diversity.</title>
        <authorList>
            <person name="Magnan C."/>
            <person name="Yu J."/>
            <person name="Chang I."/>
            <person name="Jahn E."/>
            <person name="Kanomata Y."/>
            <person name="Wu J."/>
            <person name="Zeller M."/>
            <person name="Oakes M."/>
            <person name="Baldi P."/>
            <person name="Sandmeyer S."/>
        </authorList>
    </citation>
    <scope>NUCLEOTIDE SEQUENCE [LARGE SCALE GENOMIC DNA]</scope>
    <source>
        <strain evidence="8">CLIB89</strain>
        <strain evidence="10">CLIB89(W29)</strain>
    </source>
</reference>
<comment type="similarity">
    <text evidence="5">Belongs to the WD repeat ASA1 family.</text>
</comment>
<dbReference type="PANTHER" id="PTHR19854:SF1">
    <property type="entry name" value="GUANINE NUCLEOTIDE-BINDING PROTEIN SUBUNIT BETA-LIKE PROTEIN 1"/>
    <property type="match status" value="1"/>
</dbReference>
<evidence type="ECO:0000313" key="10">
    <source>
        <dbReference type="Proteomes" id="UP000182444"/>
    </source>
</evidence>
<dbReference type="GO" id="GO:0006325">
    <property type="term" value="P:chromatin organization"/>
    <property type="evidence" value="ECO:0007669"/>
    <property type="project" value="UniProtKB-KW"/>
</dbReference>
<dbReference type="Pfam" id="PF00400">
    <property type="entry name" value="WD40"/>
    <property type="match status" value="2"/>
</dbReference>
<reference evidence="9 11" key="2">
    <citation type="submission" date="2018-07" db="EMBL/GenBank/DDBJ databases">
        <title>Draft Genome Assemblies for Five Robust Yarrowia lipolytica Strains Exhibiting High Lipid Production and Pentose Sugar Utilization and Sugar Alcohol Secretion from Undetoxified Lignocellulosic Biomass Hydrolysates.</title>
        <authorList>
            <consortium name="DOE Joint Genome Institute"/>
            <person name="Walker C."/>
            <person name="Ryu S."/>
            <person name="Na H."/>
            <person name="Zane M."/>
            <person name="LaButti K."/>
            <person name="Lipzen A."/>
            <person name="Haridas S."/>
            <person name="Barry K."/>
            <person name="Grigoriev I.V."/>
            <person name="Quarterman J."/>
            <person name="Slininger P."/>
            <person name="Dien B."/>
            <person name="Trinh C.T."/>
        </authorList>
    </citation>
    <scope>NUCLEOTIDE SEQUENCE [LARGE SCALE GENOMIC DNA]</scope>
    <source>
        <strain evidence="9 11">YB392</strain>
    </source>
</reference>
<dbReference type="InterPro" id="IPR036322">
    <property type="entry name" value="WD40_repeat_dom_sf"/>
</dbReference>
<organism evidence="8 10">
    <name type="scientific">Yarrowia lipolytica</name>
    <name type="common">Candida lipolytica</name>
    <dbReference type="NCBI Taxonomy" id="4952"/>
    <lineage>
        <taxon>Eukaryota</taxon>
        <taxon>Fungi</taxon>
        <taxon>Dikarya</taxon>
        <taxon>Ascomycota</taxon>
        <taxon>Saccharomycotina</taxon>
        <taxon>Dipodascomycetes</taxon>
        <taxon>Dipodascales</taxon>
        <taxon>Dipodascales incertae sedis</taxon>
        <taxon>Yarrowia</taxon>
    </lineage>
</organism>
<dbReference type="PANTHER" id="PTHR19854">
    <property type="entry name" value="TRANSDUCIN BETA-LIKE 3"/>
    <property type="match status" value="1"/>
</dbReference>
<sequence>MDLSGAPVPVALLRGHTHPVTSLRFYNAFLVSGDESGWVFWWSLVTRRPLAIWKAHHEAILSLVWMDETHLLTQGRDDKLYVWRLELDAQGKSGLSVKPPSSLVADDPTDYPKPWLTYSLTVNSLNFCQVAWVNGLLAKPDLDSSDKVELLEWTDGAFRVVWNDIYPRLNGIKTGIVMDLNIMNKKLIVGYEGGAVAVFDISDRNRYTPVLNYYVVSHVQPVLSVRAHPTKKEFVSSSADSLIVKHPIKDQVVPEEEMEEPEPAKNSERPPSPKIVEVEDSPELEPPKNVVRGFDVPGLELEEGIEVKEEEKPESKPLDAVNVRHSGLSSLQLDSDGDLIMTAGWDGKVRLFTYDDISKVSVFHEREGVGCVAFSTPTTSDTANPRLAKALTTRWIAVGGKDGKIELYTIQQGNEKTLGEGRSKYIRH</sequence>
<evidence type="ECO:0000313" key="9">
    <source>
        <dbReference type="EMBL" id="RDW27057.1"/>
    </source>
</evidence>
<dbReference type="EMBL" id="KZ858969">
    <property type="protein sequence ID" value="RDW27057.1"/>
    <property type="molecule type" value="Genomic_DNA"/>
</dbReference>
<evidence type="ECO:0000313" key="11">
    <source>
        <dbReference type="Proteomes" id="UP000256601"/>
    </source>
</evidence>
<protein>
    <recommendedName>
        <fullName evidence="6">ASTRA-associated protein 1</fullName>
    </recommendedName>
</protein>
<evidence type="ECO:0000256" key="2">
    <source>
        <dbReference type="ARBA" id="ARBA00022737"/>
    </source>
</evidence>
<dbReference type="InterPro" id="IPR001680">
    <property type="entry name" value="WD40_rpt"/>
</dbReference>
<comment type="function">
    <text evidence="4">Component of the ASTRA complex involved in chromatin remodeling.</text>
</comment>
<proteinExistence type="inferred from homology"/>
<keyword evidence="1" id="KW-0853">WD repeat</keyword>